<organism evidence="2 3">
    <name type="scientific">Tritrichomonas foetus</name>
    <dbReference type="NCBI Taxonomy" id="1144522"/>
    <lineage>
        <taxon>Eukaryota</taxon>
        <taxon>Metamonada</taxon>
        <taxon>Parabasalia</taxon>
        <taxon>Tritrichomonadida</taxon>
        <taxon>Tritrichomonadidae</taxon>
        <taxon>Tritrichomonas</taxon>
    </lineage>
</organism>
<dbReference type="EMBL" id="MLAK01000510">
    <property type="protein sequence ID" value="OHT13494.1"/>
    <property type="molecule type" value="Genomic_DNA"/>
</dbReference>
<feature type="compositionally biased region" description="Polar residues" evidence="1">
    <location>
        <begin position="318"/>
        <end position="330"/>
    </location>
</feature>
<proteinExistence type="predicted"/>
<dbReference type="Proteomes" id="UP000179807">
    <property type="component" value="Unassembled WGS sequence"/>
</dbReference>
<reference evidence="2" key="1">
    <citation type="submission" date="2016-10" db="EMBL/GenBank/DDBJ databases">
        <authorList>
            <person name="Benchimol M."/>
            <person name="Almeida L.G."/>
            <person name="Vasconcelos A.T."/>
            <person name="Perreira-Neves A."/>
            <person name="Rosa I.A."/>
            <person name="Tasca T."/>
            <person name="Bogo M.R."/>
            <person name="de Souza W."/>
        </authorList>
    </citation>
    <scope>NUCLEOTIDE SEQUENCE [LARGE SCALE GENOMIC DNA]</scope>
    <source>
        <strain evidence="2">K</strain>
    </source>
</reference>
<dbReference type="RefSeq" id="XP_068366630.1">
    <property type="nucleotide sequence ID" value="XM_068498857.1"/>
</dbReference>
<protein>
    <submittedName>
        <fullName evidence="2">Uncharacterized protein</fullName>
    </submittedName>
</protein>
<accession>A0A1J4KUY1</accession>
<dbReference type="VEuPathDB" id="TrichDB:TRFO_16233"/>
<gene>
    <name evidence="2" type="ORF">TRFO_16233</name>
</gene>
<sequence>MASFYKQSDRNNPSRTIERMKLLSMIPLSTEKEYQSDPSIEKRPSALDMKCTSFNKIMSSYTKNIDSMVRIDSTERKEYKLDYSNLNKNVNIFDYHDKTSYAPSFTSKKHENPGVGTYSPEYEAVLKHNPSFTMNKNDYKKRKADAYSTADIVSIYNSGVRDIEFRDINYPEYQNLDSVDELFTIRKQTESIKNKPSLCFKSSGERHIYENNSPAKHLVPIDPNDLPKLTPPPVPIFDNQHDKDGALYGGKIDSQRDYPKCAEQLDKIKPKTPITKIDGQISRYYQCPKNSRVAFLDAISKEQNETILRKFTKKYSDNTANQHSNATSNKTTDKFSHTPRKIQKLNKKELCKERGLKKNDKRNTFDKQRPRSAMVFPGQKEYSQKEKITDILPFNPLESYKKIIPKTRIATISDRERELPPELFWKPTGFP</sequence>
<evidence type="ECO:0000313" key="3">
    <source>
        <dbReference type="Proteomes" id="UP000179807"/>
    </source>
</evidence>
<feature type="region of interest" description="Disordered" evidence="1">
    <location>
        <begin position="318"/>
        <end position="343"/>
    </location>
</feature>
<dbReference type="GeneID" id="94833561"/>
<name>A0A1J4KUY1_9EUKA</name>
<keyword evidence="3" id="KW-1185">Reference proteome</keyword>
<dbReference type="AlphaFoldDB" id="A0A1J4KUY1"/>
<evidence type="ECO:0000256" key="1">
    <source>
        <dbReference type="SAM" id="MobiDB-lite"/>
    </source>
</evidence>
<evidence type="ECO:0000313" key="2">
    <source>
        <dbReference type="EMBL" id="OHT13494.1"/>
    </source>
</evidence>
<comment type="caution">
    <text evidence="2">The sequence shown here is derived from an EMBL/GenBank/DDBJ whole genome shotgun (WGS) entry which is preliminary data.</text>
</comment>